<dbReference type="GO" id="GO:0008137">
    <property type="term" value="F:NADH dehydrogenase (ubiquinone) activity"/>
    <property type="evidence" value="ECO:0007669"/>
    <property type="project" value="UniProtKB-UniRule"/>
</dbReference>
<evidence type="ECO:0000256" key="8">
    <source>
        <dbReference type="ARBA" id="ARBA00023136"/>
    </source>
</evidence>
<feature type="transmembrane region" description="Helical" evidence="9">
    <location>
        <begin position="195"/>
        <end position="217"/>
    </location>
</feature>
<dbReference type="Pfam" id="PF00361">
    <property type="entry name" value="Proton_antipo_M"/>
    <property type="match status" value="1"/>
</dbReference>
<dbReference type="InterPro" id="IPR000260">
    <property type="entry name" value="NADH4_N"/>
</dbReference>
<keyword evidence="4 9" id="KW-0812">Transmembrane</keyword>
<evidence type="ECO:0000313" key="12">
    <source>
        <dbReference type="EMBL" id="AGE14626.1"/>
    </source>
</evidence>
<keyword evidence="12" id="KW-0560">Oxidoreductase</keyword>
<evidence type="ECO:0000256" key="1">
    <source>
        <dbReference type="ARBA" id="ARBA00003257"/>
    </source>
</evidence>
<dbReference type="PRINTS" id="PR01437">
    <property type="entry name" value="NUOXDRDTASE4"/>
</dbReference>
<keyword evidence="9" id="KW-0813">Transport</keyword>
<feature type="transmembrane region" description="Helical" evidence="9">
    <location>
        <begin position="111"/>
        <end position="129"/>
    </location>
</feature>
<dbReference type="GO" id="GO:0015990">
    <property type="term" value="P:electron transport coupled proton transport"/>
    <property type="evidence" value="ECO:0007669"/>
    <property type="project" value="TreeGrafter"/>
</dbReference>
<evidence type="ECO:0000256" key="9">
    <source>
        <dbReference type="RuleBase" id="RU003297"/>
    </source>
</evidence>
<evidence type="ECO:0000256" key="2">
    <source>
        <dbReference type="ARBA" id="ARBA00004141"/>
    </source>
</evidence>
<protein>
    <recommendedName>
        <fullName evidence="9">NADH-ubiquinone oxidoreductase chain 4</fullName>
        <ecNumber evidence="9">7.1.1.2</ecNumber>
    </recommendedName>
</protein>
<feature type="transmembrane region" description="Helical" evidence="9">
    <location>
        <begin position="328"/>
        <end position="346"/>
    </location>
</feature>
<dbReference type="InterPro" id="IPR010227">
    <property type="entry name" value="NADH_Q_OxRdtase_chainM/4"/>
</dbReference>
<comment type="similarity">
    <text evidence="3 9">Belongs to the complex I subunit 4 family.</text>
</comment>
<comment type="function">
    <text evidence="9">Core subunit of the mitochondrial membrane respiratory chain NADH dehydrogenase (Complex I) which catalyzes electron transfer from NADH through the respiratory chain, using ubiquinone as an electron acceptor. Essential for the catalytic activity and assembly of complex I.</text>
</comment>
<dbReference type="RefSeq" id="YP_007475412.1">
    <property type="nucleotide sequence ID" value="NC_020354.1"/>
</dbReference>
<evidence type="ECO:0000259" key="11">
    <source>
        <dbReference type="Pfam" id="PF01059"/>
    </source>
</evidence>
<evidence type="ECO:0000256" key="7">
    <source>
        <dbReference type="ARBA" id="ARBA00023027"/>
    </source>
</evidence>
<organism evidence="12">
    <name type="scientific">Microbotryum cf. violaceum BFL-2013</name>
    <dbReference type="NCBI Taxonomy" id="1288119"/>
    <lineage>
        <taxon>Eukaryota</taxon>
        <taxon>Fungi</taxon>
        <taxon>Dikarya</taxon>
        <taxon>Basidiomycota</taxon>
        <taxon>Pucciniomycotina</taxon>
        <taxon>Microbotryomycetes</taxon>
        <taxon>Microbotryales</taxon>
        <taxon>Microbotryaceae</taxon>
        <taxon>Microbotryum</taxon>
    </lineage>
</organism>
<keyword evidence="5" id="KW-1278">Translocase</keyword>
<geneLocation type="mitochondrion" evidence="12"/>
<comment type="catalytic activity">
    <reaction evidence="9">
        <text>a ubiquinone + NADH + 5 H(+)(in) = a ubiquinol + NAD(+) + 4 H(+)(out)</text>
        <dbReference type="Rhea" id="RHEA:29091"/>
        <dbReference type="Rhea" id="RHEA-COMP:9565"/>
        <dbReference type="Rhea" id="RHEA-COMP:9566"/>
        <dbReference type="ChEBI" id="CHEBI:15378"/>
        <dbReference type="ChEBI" id="CHEBI:16389"/>
        <dbReference type="ChEBI" id="CHEBI:17976"/>
        <dbReference type="ChEBI" id="CHEBI:57540"/>
        <dbReference type="ChEBI" id="CHEBI:57945"/>
        <dbReference type="EC" id="7.1.1.2"/>
    </reaction>
</comment>
<proteinExistence type="inferred from homology"/>
<dbReference type="NCBIfam" id="TIGR01972">
    <property type="entry name" value="NDH_I_M"/>
    <property type="match status" value="1"/>
</dbReference>
<feature type="transmembrane region" description="Helical" evidence="9">
    <location>
        <begin position="545"/>
        <end position="578"/>
    </location>
</feature>
<feature type="domain" description="NADH:quinone oxidoreductase/Mrp antiporter transmembrane" evidence="10">
    <location>
        <begin position="160"/>
        <end position="447"/>
    </location>
</feature>
<evidence type="ECO:0000256" key="5">
    <source>
        <dbReference type="ARBA" id="ARBA00022967"/>
    </source>
</evidence>
<keyword evidence="9" id="KW-0830">Ubiquinone</keyword>
<evidence type="ECO:0000256" key="4">
    <source>
        <dbReference type="ARBA" id="ARBA00022692"/>
    </source>
</evidence>
<feature type="transmembrane region" description="Helical" evidence="9">
    <location>
        <begin position="358"/>
        <end position="379"/>
    </location>
</feature>
<feature type="transmembrane region" description="Helical" evidence="9">
    <location>
        <begin position="237"/>
        <end position="259"/>
    </location>
</feature>
<feature type="transmembrane region" description="Helical" evidence="9">
    <location>
        <begin position="478"/>
        <end position="499"/>
    </location>
</feature>
<feature type="transmembrane region" description="Helical" evidence="9">
    <location>
        <begin position="141"/>
        <end position="159"/>
    </location>
</feature>
<keyword evidence="7 9" id="KW-0520">NAD</keyword>
<dbReference type="InterPro" id="IPR003918">
    <property type="entry name" value="NADH_UbQ_OxRdtase"/>
</dbReference>
<feature type="transmembrane region" description="Helical" evidence="9">
    <location>
        <begin position="300"/>
        <end position="321"/>
    </location>
</feature>
<dbReference type="Pfam" id="PF01059">
    <property type="entry name" value="Oxidored_q5_N"/>
    <property type="match status" value="1"/>
</dbReference>
<gene>
    <name evidence="12" type="primary">nad4</name>
</gene>
<keyword evidence="9" id="KW-0249">Electron transport</keyword>
<keyword evidence="6 9" id="KW-1133">Transmembrane helix</keyword>
<evidence type="ECO:0000256" key="6">
    <source>
        <dbReference type="ARBA" id="ARBA00022989"/>
    </source>
</evidence>
<feature type="transmembrane region" description="Helical" evidence="9">
    <location>
        <begin position="436"/>
        <end position="457"/>
    </location>
</feature>
<feature type="domain" description="NADH:ubiquinone oxidoreductase chain 4 N-terminal" evidence="11">
    <location>
        <begin position="103"/>
        <end position="154"/>
    </location>
</feature>
<dbReference type="PANTHER" id="PTHR43507:SF1">
    <property type="entry name" value="NADH-UBIQUINONE OXIDOREDUCTASE CHAIN 4"/>
    <property type="match status" value="1"/>
</dbReference>
<evidence type="ECO:0000259" key="10">
    <source>
        <dbReference type="Pfam" id="PF00361"/>
    </source>
</evidence>
<reference evidence="12" key="1">
    <citation type="submission" date="2012-12" db="EMBL/GenBank/DDBJ databases">
        <authorList>
            <person name="Lang B.F."/>
        </authorList>
    </citation>
    <scope>NUCLEOTIDE SEQUENCE</scope>
</reference>
<keyword evidence="9" id="KW-0679">Respiratory chain</keyword>
<dbReference type="AlphaFoldDB" id="M1GMV0"/>
<keyword evidence="8 9" id="KW-0472">Membrane</keyword>
<feature type="transmembrane region" description="Helical" evidence="9">
    <location>
        <begin position="33"/>
        <end position="50"/>
    </location>
</feature>
<feature type="transmembrane region" description="Helical" evidence="9">
    <location>
        <begin position="399"/>
        <end position="421"/>
    </location>
</feature>
<dbReference type="GO" id="GO:0048039">
    <property type="term" value="F:ubiquinone binding"/>
    <property type="evidence" value="ECO:0007669"/>
    <property type="project" value="TreeGrafter"/>
</dbReference>
<dbReference type="GeneID" id="14658506"/>
<name>M1GMV0_9BASI</name>
<feature type="transmembrane region" description="Helical" evidence="9">
    <location>
        <begin position="505"/>
        <end position="524"/>
    </location>
</feature>
<dbReference type="EMBL" id="KC285587">
    <property type="protein sequence ID" value="AGE14626.1"/>
    <property type="molecule type" value="Genomic_DNA"/>
</dbReference>
<dbReference type="GO" id="GO:0003954">
    <property type="term" value="F:NADH dehydrogenase activity"/>
    <property type="evidence" value="ECO:0007669"/>
    <property type="project" value="TreeGrafter"/>
</dbReference>
<feature type="transmembrane region" description="Helical" evidence="9">
    <location>
        <begin position="271"/>
        <end position="294"/>
    </location>
</feature>
<sequence>MLTSLIIIPLLGALVLFPMNDSTAVEVSRVKRVALLATVITFILSMILWAEFDSSSSSFQFTQSFTSLNFDKSFFPNFLMESKSGTDVSKAPALSHVPNGNETWALGVDGLSLYFVLLTTFTLPLCLLASWDNIKHNIKSFMIAFLVLESLLICVFVVLDLLLFYVFFESVLIPLFLIIGIWGASADKVRASFLLFLYTLFGSLFMLLAFLVIFYHVGSTDFEVLSLADISFNQQRWLWLAIFMSLAIKTPLLPVHIWLSRAHVQADVSTSMVLAGLILKLATYGYIRVLIPLLPEATSYFSPLVQTLCVVTLVYSSLTILRQTDFKVLIAYSSVAHMSVVVIGLFSDTLQGIEGAILLSIGHGFVSPALFFCLGGVLYNRYHTRQIRYFRGLIQYMPIFSLVLFLLILGNMSTPLTINWIGEFLSLTGAVQRNPVVGFAMSSGIVFSAAYSIWLYARLAGGQFSPYLGYATDLTRREFMVLLPFVFSMFLFGLFPNIILTDLHYSVSTLLTSPAPFAFCRPFLKKVPFFVFYFSRKIKRKRGRLFFIFLSFLFFTFLSDKGLGRFFACFSVFIFFLFCK</sequence>
<keyword evidence="9 12" id="KW-0496">Mitochondrion</keyword>
<dbReference type="InterPro" id="IPR001750">
    <property type="entry name" value="ND/Mrp_TM"/>
</dbReference>
<accession>M1GMV0</accession>
<dbReference type="GO" id="GO:0042773">
    <property type="term" value="P:ATP synthesis coupled electron transport"/>
    <property type="evidence" value="ECO:0007669"/>
    <property type="project" value="InterPro"/>
</dbReference>
<comment type="function">
    <text evidence="1">Core subunit of the mitochondrial membrane respiratory chain NADH dehydrogenase (Complex I) that is believed to belong to the minimal assembly required for catalysis. Complex I functions in the transfer of electrons from NADH to the respiratory chain. The immediate electron acceptor for the enzyme is believed to be ubiquinone.</text>
</comment>
<dbReference type="GO" id="GO:0031966">
    <property type="term" value="C:mitochondrial membrane"/>
    <property type="evidence" value="ECO:0007669"/>
    <property type="project" value="UniProtKB-SubCell"/>
</dbReference>
<dbReference type="EC" id="7.1.1.2" evidence="9"/>
<feature type="transmembrane region" description="Helical" evidence="9">
    <location>
        <begin position="165"/>
        <end position="183"/>
    </location>
</feature>
<comment type="subcellular location">
    <subcellularLocation>
        <location evidence="2">Membrane</location>
        <topology evidence="2">Multi-pass membrane protein</topology>
    </subcellularLocation>
    <subcellularLocation>
        <location evidence="9">Mitochondrion membrane</location>
        <topology evidence="9">Multi-pass membrane protein</topology>
    </subcellularLocation>
</comment>
<dbReference type="PANTHER" id="PTHR43507">
    <property type="entry name" value="NADH-UBIQUINONE OXIDOREDUCTASE CHAIN 4"/>
    <property type="match status" value="1"/>
</dbReference>
<feature type="transmembrane region" description="Helical" evidence="9">
    <location>
        <begin position="6"/>
        <end position="21"/>
    </location>
</feature>
<evidence type="ECO:0000256" key="3">
    <source>
        <dbReference type="ARBA" id="ARBA00009025"/>
    </source>
</evidence>